<name>A0A3N4IIR2_ASCIM</name>
<dbReference type="Proteomes" id="UP000275078">
    <property type="component" value="Unassembled WGS sequence"/>
</dbReference>
<evidence type="ECO:0000313" key="3">
    <source>
        <dbReference type="Proteomes" id="UP000275078"/>
    </source>
</evidence>
<feature type="transmembrane region" description="Helical" evidence="1">
    <location>
        <begin position="77"/>
        <end position="100"/>
    </location>
</feature>
<feature type="transmembrane region" description="Helical" evidence="1">
    <location>
        <begin position="144"/>
        <end position="166"/>
    </location>
</feature>
<gene>
    <name evidence="2" type="ORF">BJ508DRAFT_413062</name>
</gene>
<keyword evidence="1" id="KW-0812">Transmembrane</keyword>
<protein>
    <submittedName>
        <fullName evidence="2">Uncharacterized protein</fullName>
    </submittedName>
</protein>
<evidence type="ECO:0000313" key="2">
    <source>
        <dbReference type="EMBL" id="RPA84040.1"/>
    </source>
</evidence>
<keyword evidence="1" id="KW-1133">Transmembrane helix</keyword>
<sequence>MGTITIPLPVPTAWMKFQHHRPTIQKTANRIFRLQLLAILLLTISTTLLGVANFAGGSMAQGRRLVFRRRHSCAIRGLRFAFVASTLTLLYTLLTFTTSLPLLAFRSRKLNSLLTFLLSILLVLACVIPICVTRVDTPRWTTVAFDRTLITGCVILGVVAVVYGWVSELVAKVLVLSGGEEGEREGLLGGEAEYLVGGV</sequence>
<proteinExistence type="predicted"/>
<dbReference type="AlphaFoldDB" id="A0A3N4IIR2"/>
<organism evidence="2 3">
    <name type="scientific">Ascobolus immersus RN42</name>
    <dbReference type="NCBI Taxonomy" id="1160509"/>
    <lineage>
        <taxon>Eukaryota</taxon>
        <taxon>Fungi</taxon>
        <taxon>Dikarya</taxon>
        <taxon>Ascomycota</taxon>
        <taxon>Pezizomycotina</taxon>
        <taxon>Pezizomycetes</taxon>
        <taxon>Pezizales</taxon>
        <taxon>Ascobolaceae</taxon>
        <taxon>Ascobolus</taxon>
    </lineage>
</organism>
<reference evidence="2 3" key="1">
    <citation type="journal article" date="2018" name="Nat. Ecol. Evol.">
        <title>Pezizomycetes genomes reveal the molecular basis of ectomycorrhizal truffle lifestyle.</title>
        <authorList>
            <person name="Murat C."/>
            <person name="Payen T."/>
            <person name="Noel B."/>
            <person name="Kuo A."/>
            <person name="Morin E."/>
            <person name="Chen J."/>
            <person name="Kohler A."/>
            <person name="Krizsan K."/>
            <person name="Balestrini R."/>
            <person name="Da Silva C."/>
            <person name="Montanini B."/>
            <person name="Hainaut M."/>
            <person name="Levati E."/>
            <person name="Barry K.W."/>
            <person name="Belfiori B."/>
            <person name="Cichocki N."/>
            <person name="Clum A."/>
            <person name="Dockter R.B."/>
            <person name="Fauchery L."/>
            <person name="Guy J."/>
            <person name="Iotti M."/>
            <person name="Le Tacon F."/>
            <person name="Lindquist E.A."/>
            <person name="Lipzen A."/>
            <person name="Malagnac F."/>
            <person name="Mello A."/>
            <person name="Molinier V."/>
            <person name="Miyauchi S."/>
            <person name="Poulain J."/>
            <person name="Riccioni C."/>
            <person name="Rubini A."/>
            <person name="Sitrit Y."/>
            <person name="Splivallo R."/>
            <person name="Traeger S."/>
            <person name="Wang M."/>
            <person name="Zifcakova L."/>
            <person name="Wipf D."/>
            <person name="Zambonelli A."/>
            <person name="Paolocci F."/>
            <person name="Nowrousian M."/>
            <person name="Ottonello S."/>
            <person name="Baldrian P."/>
            <person name="Spatafora J.W."/>
            <person name="Henrissat B."/>
            <person name="Nagy L.G."/>
            <person name="Aury J.M."/>
            <person name="Wincker P."/>
            <person name="Grigoriev I.V."/>
            <person name="Bonfante P."/>
            <person name="Martin F.M."/>
        </authorList>
    </citation>
    <scope>NUCLEOTIDE SEQUENCE [LARGE SCALE GENOMIC DNA]</scope>
    <source>
        <strain evidence="2 3">RN42</strain>
    </source>
</reference>
<dbReference type="EMBL" id="ML119661">
    <property type="protein sequence ID" value="RPA84040.1"/>
    <property type="molecule type" value="Genomic_DNA"/>
</dbReference>
<feature type="transmembrane region" description="Helical" evidence="1">
    <location>
        <begin position="36"/>
        <end position="56"/>
    </location>
</feature>
<accession>A0A3N4IIR2</accession>
<feature type="transmembrane region" description="Helical" evidence="1">
    <location>
        <begin position="112"/>
        <end position="132"/>
    </location>
</feature>
<keyword evidence="1" id="KW-0472">Membrane</keyword>
<keyword evidence="3" id="KW-1185">Reference proteome</keyword>
<evidence type="ECO:0000256" key="1">
    <source>
        <dbReference type="SAM" id="Phobius"/>
    </source>
</evidence>